<evidence type="ECO:0000313" key="3">
    <source>
        <dbReference type="Proteomes" id="UP000197138"/>
    </source>
</evidence>
<reference evidence="3" key="1">
    <citation type="journal article" date="2017" name="Plant J.">
        <title>The pomegranate (Punica granatum L.) genome and the genomics of punicalagin biosynthesis.</title>
        <authorList>
            <person name="Qin G."/>
            <person name="Xu C."/>
            <person name="Ming R."/>
            <person name="Tang H."/>
            <person name="Guyot R."/>
            <person name="Kramer E.M."/>
            <person name="Hu Y."/>
            <person name="Yi X."/>
            <person name="Qi Y."/>
            <person name="Xu X."/>
            <person name="Gao Z."/>
            <person name="Pan H."/>
            <person name="Jian J."/>
            <person name="Tian Y."/>
            <person name="Yue Z."/>
            <person name="Xu Y."/>
        </authorList>
    </citation>
    <scope>NUCLEOTIDE SEQUENCE [LARGE SCALE GENOMIC DNA]</scope>
    <source>
        <strain evidence="3">cv. Dabenzi</strain>
    </source>
</reference>
<feature type="region of interest" description="Disordered" evidence="1">
    <location>
        <begin position="1"/>
        <end position="115"/>
    </location>
</feature>
<dbReference type="Proteomes" id="UP000197138">
    <property type="component" value="Unassembled WGS sequence"/>
</dbReference>
<evidence type="ECO:0000313" key="2">
    <source>
        <dbReference type="EMBL" id="OWM84606.1"/>
    </source>
</evidence>
<gene>
    <name evidence="2" type="ORF">CDL15_Pgr014177</name>
</gene>
<feature type="compositionally biased region" description="Basic and acidic residues" evidence="1">
    <location>
        <begin position="1"/>
        <end position="10"/>
    </location>
</feature>
<evidence type="ECO:0000256" key="1">
    <source>
        <dbReference type="SAM" id="MobiDB-lite"/>
    </source>
</evidence>
<sequence length="231" mass="24438">MQKMSDKEGSAAEAGAPTSEEADRLDRSVKRAKKLEVREGIRSKPLDAGVSQPAAQYKDMLIGGSQNTNGDFVDGLGWQPNVRRKRGEASWARDPVRNPSGDKTAQERGKANARPIQRFRGIEAHEAQCTSIPGCSSILNVNFELAQRILFQGKGQMEPGPKAQAQESLAGTVVPVTPTPTLGVETVQSNGPDFPGGNAAPMVVEESTPADRAGGACESMAQDAALNQALS</sequence>
<organism evidence="2 3">
    <name type="scientific">Punica granatum</name>
    <name type="common">Pomegranate</name>
    <dbReference type="NCBI Taxonomy" id="22663"/>
    <lineage>
        <taxon>Eukaryota</taxon>
        <taxon>Viridiplantae</taxon>
        <taxon>Streptophyta</taxon>
        <taxon>Embryophyta</taxon>
        <taxon>Tracheophyta</taxon>
        <taxon>Spermatophyta</taxon>
        <taxon>Magnoliopsida</taxon>
        <taxon>eudicotyledons</taxon>
        <taxon>Gunneridae</taxon>
        <taxon>Pentapetalae</taxon>
        <taxon>rosids</taxon>
        <taxon>malvids</taxon>
        <taxon>Myrtales</taxon>
        <taxon>Lythraceae</taxon>
        <taxon>Punica</taxon>
    </lineage>
</organism>
<feature type="compositionally biased region" description="Basic and acidic residues" evidence="1">
    <location>
        <begin position="21"/>
        <end position="45"/>
    </location>
</feature>
<comment type="caution">
    <text evidence="2">The sequence shown here is derived from an EMBL/GenBank/DDBJ whole genome shotgun (WGS) entry which is preliminary data.</text>
</comment>
<dbReference type="AlphaFoldDB" id="A0A218XIQ9"/>
<protein>
    <submittedName>
        <fullName evidence="2">Uncharacterized protein</fullName>
    </submittedName>
</protein>
<name>A0A218XIQ9_PUNGR</name>
<dbReference type="EMBL" id="MTKT01001322">
    <property type="protein sequence ID" value="OWM84606.1"/>
    <property type="molecule type" value="Genomic_DNA"/>
</dbReference>
<proteinExistence type="predicted"/>
<accession>A0A218XIQ9</accession>